<name>A0A401ZEM7_9CHLR</name>
<evidence type="ECO:0000256" key="2">
    <source>
        <dbReference type="ARBA" id="ARBA00009463"/>
    </source>
</evidence>
<dbReference type="SUPFAM" id="SSF48179">
    <property type="entry name" value="6-phosphogluconate dehydrogenase C-terminal domain-like"/>
    <property type="match status" value="2"/>
</dbReference>
<accession>A0A401ZEM7</accession>
<dbReference type="InterPro" id="IPR008927">
    <property type="entry name" value="6-PGluconate_DH-like_C_sf"/>
</dbReference>
<evidence type="ECO:0000313" key="11">
    <source>
        <dbReference type="EMBL" id="GCE05296.1"/>
    </source>
</evidence>
<dbReference type="Gene3D" id="1.10.1040.50">
    <property type="match status" value="1"/>
</dbReference>
<dbReference type="GO" id="GO:0006635">
    <property type="term" value="P:fatty acid beta-oxidation"/>
    <property type="evidence" value="ECO:0007669"/>
    <property type="project" value="UniProtKB-UniPathway"/>
</dbReference>
<organism evidence="11 12">
    <name type="scientific">Dictyobacter aurantiacus</name>
    <dbReference type="NCBI Taxonomy" id="1936993"/>
    <lineage>
        <taxon>Bacteria</taxon>
        <taxon>Bacillati</taxon>
        <taxon>Chloroflexota</taxon>
        <taxon>Ktedonobacteria</taxon>
        <taxon>Ktedonobacterales</taxon>
        <taxon>Dictyobacteraceae</taxon>
        <taxon>Dictyobacter</taxon>
    </lineage>
</organism>
<keyword evidence="6" id="KW-0520">NAD</keyword>
<evidence type="ECO:0000256" key="8">
    <source>
        <dbReference type="ARBA" id="ARBA00049556"/>
    </source>
</evidence>
<evidence type="ECO:0000259" key="9">
    <source>
        <dbReference type="Pfam" id="PF00725"/>
    </source>
</evidence>
<proteinExistence type="inferred from homology"/>
<dbReference type="PANTHER" id="PTHR48075:SF7">
    <property type="entry name" value="3-HYDROXYACYL-COA DEHYDROGENASE-RELATED"/>
    <property type="match status" value="1"/>
</dbReference>
<comment type="pathway">
    <text evidence="1">Lipid metabolism; fatty acid beta-oxidation.</text>
</comment>
<keyword evidence="12" id="KW-1185">Reference proteome</keyword>
<dbReference type="EMBL" id="BIFQ01000001">
    <property type="protein sequence ID" value="GCE05296.1"/>
    <property type="molecule type" value="Genomic_DNA"/>
</dbReference>
<dbReference type="InterPro" id="IPR029045">
    <property type="entry name" value="ClpP/crotonase-like_dom_sf"/>
</dbReference>
<protein>
    <submittedName>
        <fullName evidence="11">Enoyl-CoA hydratase</fullName>
    </submittedName>
</protein>
<comment type="similarity">
    <text evidence="2">Belongs to the 3-hydroxyacyl-CoA dehydrogenase family.</text>
</comment>
<evidence type="ECO:0000259" key="10">
    <source>
        <dbReference type="Pfam" id="PF02737"/>
    </source>
</evidence>
<dbReference type="SUPFAM" id="SSF52096">
    <property type="entry name" value="ClpP/crotonase"/>
    <property type="match status" value="1"/>
</dbReference>
<dbReference type="InterPro" id="IPR006108">
    <property type="entry name" value="3HC_DH_C"/>
</dbReference>
<dbReference type="Proteomes" id="UP000287224">
    <property type="component" value="Unassembled WGS sequence"/>
</dbReference>
<dbReference type="RefSeq" id="WP_126596356.1">
    <property type="nucleotide sequence ID" value="NZ_BIFQ01000001.1"/>
</dbReference>
<comment type="catalytic activity">
    <reaction evidence="8">
        <text>a (3S)-3-hydroxyacyl-CoA + NAD(+) = a 3-oxoacyl-CoA + NADH + H(+)</text>
        <dbReference type="Rhea" id="RHEA:22432"/>
        <dbReference type="ChEBI" id="CHEBI:15378"/>
        <dbReference type="ChEBI" id="CHEBI:57318"/>
        <dbReference type="ChEBI" id="CHEBI:57540"/>
        <dbReference type="ChEBI" id="CHEBI:57945"/>
        <dbReference type="ChEBI" id="CHEBI:90726"/>
        <dbReference type="EC" id="1.1.1.35"/>
    </reaction>
</comment>
<dbReference type="CDD" id="cd06558">
    <property type="entry name" value="crotonase-like"/>
    <property type="match status" value="1"/>
</dbReference>
<dbReference type="OrthoDB" id="9771883at2"/>
<sequence length="801" mass="87195">MPYAIRKAAVIGAGVMGAAIAAHLANVGIPSLLLDIVPADAKDRNVIARTGLEKTLKSKPASFYSKRGAGLVSIGNIEDDLPKLAEVDWIIEAVIERPDIKQSLYSKIEQVARPETIITSNTSGLPAHLLVEGRSENFRRHFMITHFFNPVRYMRLLELVPTADTDPELLSFMRQFGTEILGKGVVICKDTPNFIANRIGIYGFLSTIHRAIAEGYTVSEVDTILGTNMGRPKSAVFRTADLSGLDTVMHVANNLYQNAPEDEQRETFQIPGVVQEVINRGWLGEKSGQGFYKRIKNPDGSSTILELNLKTLEYEPQPKHRFDSIGRARNMETPEQKISTVLNGDDRASQLARETTADALIYAANRAHEIAENIVDIDNAMRWGFNFDLGSFETWDVLLANQALLDKVFEQRELPSLVQQVRNQGQGTFYRVEDGQKQYFDYQTGTYQPVPGAQGVISLSTLKAGSSATNGSAVVRDNGSASLIDLGDGVACLEFHTKMNSIDEGIVEMIHYAVSEGSKQFRALVIGNEAPDFSAGANLFLVLMGARQGAWDMLDTAIAGLQQAHQLLKYSPIPVVAAPTGRALGGGCEMIMHTHHTRALAETYIGLVEVGVGLIPAGGGCKEFLLRHGANAESQKPGKSSGPFTPARRAFEIIAVATVSTSAAEAQELRFLRKTDAITVNRDILLRDAKADAIKLADAKEAGAWQTPQPPMLLLPGAGARLVLEQQIEGMLLTGKISEHDAVIGNHLARVLTGGDCSPVTPVTEQYVLDLEREAFLSLCGMEKTQDRMQSILQSGKPLRN</sequence>
<dbReference type="Gene3D" id="3.90.226.10">
    <property type="entry name" value="2-enoyl-CoA Hydratase, Chain A, domain 1"/>
    <property type="match status" value="1"/>
</dbReference>
<evidence type="ECO:0000256" key="1">
    <source>
        <dbReference type="ARBA" id="ARBA00005005"/>
    </source>
</evidence>
<dbReference type="GO" id="GO:0070403">
    <property type="term" value="F:NAD+ binding"/>
    <property type="evidence" value="ECO:0007669"/>
    <property type="project" value="InterPro"/>
</dbReference>
<dbReference type="GO" id="GO:0003857">
    <property type="term" value="F:(3S)-3-hydroxyacyl-CoA dehydrogenase (NAD+) activity"/>
    <property type="evidence" value="ECO:0007669"/>
    <property type="project" value="UniProtKB-EC"/>
</dbReference>
<dbReference type="UniPathway" id="UPA00659"/>
<evidence type="ECO:0000256" key="4">
    <source>
        <dbReference type="ARBA" id="ARBA00022963"/>
    </source>
</evidence>
<comment type="caution">
    <text evidence="11">The sequence shown here is derived from an EMBL/GenBank/DDBJ whole genome shotgun (WGS) entry which is preliminary data.</text>
</comment>
<evidence type="ECO:0000256" key="6">
    <source>
        <dbReference type="ARBA" id="ARBA00023027"/>
    </source>
</evidence>
<dbReference type="PANTHER" id="PTHR48075">
    <property type="entry name" value="3-HYDROXYACYL-COA DEHYDROGENASE FAMILY PROTEIN"/>
    <property type="match status" value="1"/>
</dbReference>
<dbReference type="SUPFAM" id="SSF51735">
    <property type="entry name" value="NAD(P)-binding Rossmann-fold domains"/>
    <property type="match status" value="1"/>
</dbReference>
<dbReference type="InterPro" id="IPR001753">
    <property type="entry name" value="Enoyl-CoA_hydra/iso"/>
</dbReference>
<evidence type="ECO:0000256" key="7">
    <source>
        <dbReference type="ARBA" id="ARBA00023098"/>
    </source>
</evidence>
<keyword evidence="3" id="KW-0276">Fatty acid metabolism</keyword>
<dbReference type="Pfam" id="PF00725">
    <property type="entry name" value="3HCDH"/>
    <property type="match status" value="1"/>
</dbReference>
<dbReference type="Gene3D" id="3.40.50.720">
    <property type="entry name" value="NAD(P)-binding Rossmann-like Domain"/>
    <property type="match status" value="1"/>
</dbReference>
<evidence type="ECO:0000256" key="5">
    <source>
        <dbReference type="ARBA" id="ARBA00023002"/>
    </source>
</evidence>
<dbReference type="InterPro" id="IPR006176">
    <property type="entry name" value="3-OHacyl-CoA_DH_NAD-bd"/>
</dbReference>
<feature type="domain" description="3-hydroxyacyl-CoA dehydrogenase NAD binding" evidence="10">
    <location>
        <begin position="7"/>
        <end position="191"/>
    </location>
</feature>
<gene>
    <name evidence="11" type="ORF">KDAU_26250</name>
</gene>
<feature type="domain" description="3-hydroxyacyl-CoA dehydrogenase C-terminal" evidence="9">
    <location>
        <begin position="194"/>
        <end position="293"/>
    </location>
</feature>
<keyword evidence="4" id="KW-0442">Lipid degradation</keyword>
<dbReference type="InterPro" id="IPR036291">
    <property type="entry name" value="NAD(P)-bd_dom_sf"/>
</dbReference>
<keyword evidence="5" id="KW-0560">Oxidoreductase</keyword>
<dbReference type="AlphaFoldDB" id="A0A401ZEM7"/>
<reference evidence="12" key="1">
    <citation type="submission" date="2018-12" db="EMBL/GenBank/DDBJ databases">
        <title>Tengunoibacter tsumagoiensis gen. nov., sp. nov., Dictyobacter kobayashii sp. nov., D. alpinus sp. nov., and D. joshuensis sp. nov. and description of Dictyobacteraceae fam. nov. within the order Ktedonobacterales isolated from Tengu-no-mugimeshi.</title>
        <authorList>
            <person name="Wang C.M."/>
            <person name="Zheng Y."/>
            <person name="Sakai Y."/>
            <person name="Toyoda A."/>
            <person name="Minakuchi Y."/>
            <person name="Abe K."/>
            <person name="Yokota A."/>
            <person name="Yabe S."/>
        </authorList>
    </citation>
    <scope>NUCLEOTIDE SEQUENCE [LARGE SCALE GENOMIC DNA]</scope>
    <source>
        <strain evidence="12">S-27</strain>
    </source>
</reference>
<keyword evidence="7" id="KW-0443">Lipid metabolism</keyword>
<evidence type="ECO:0000313" key="12">
    <source>
        <dbReference type="Proteomes" id="UP000287224"/>
    </source>
</evidence>
<dbReference type="Pfam" id="PF00378">
    <property type="entry name" value="ECH_1"/>
    <property type="match status" value="1"/>
</dbReference>
<evidence type="ECO:0000256" key="3">
    <source>
        <dbReference type="ARBA" id="ARBA00022832"/>
    </source>
</evidence>
<dbReference type="Pfam" id="PF02737">
    <property type="entry name" value="3HCDH_N"/>
    <property type="match status" value="1"/>
</dbReference>